<evidence type="ECO:0000256" key="8">
    <source>
        <dbReference type="RuleBase" id="RU362110"/>
    </source>
</evidence>
<dbReference type="OrthoDB" id="9776657at2"/>
<dbReference type="Gene3D" id="2.115.10.20">
    <property type="entry name" value="Glycosyl hydrolase domain, family 43"/>
    <property type="match status" value="1"/>
</dbReference>
<evidence type="ECO:0000256" key="5">
    <source>
        <dbReference type="ARBA" id="ARBA00022801"/>
    </source>
</evidence>
<name>A0A366KA46_9BIFI</name>
<dbReference type="RefSeq" id="WP_113859557.1">
    <property type="nucleotide sequence ID" value="NZ_PDCG01000001.1"/>
</dbReference>
<dbReference type="InterPro" id="IPR023296">
    <property type="entry name" value="Glyco_hydro_beta-prop_sf"/>
</dbReference>
<dbReference type="AlphaFoldDB" id="A0A366KA46"/>
<dbReference type="SMART" id="SM00640">
    <property type="entry name" value="Glyco_32"/>
    <property type="match status" value="1"/>
</dbReference>
<keyword evidence="5 8" id="KW-0378">Hydrolase</keyword>
<evidence type="ECO:0000256" key="7">
    <source>
        <dbReference type="ARBA" id="ARBA00033367"/>
    </source>
</evidence>
<dbReference type="InterPro" id="IPR001362">
    <property type="entry name" value="Glyco_hydro_32"/>
</dbReference>
<dbReference type="InterPro" id="IPR013189">
    <property type="entry name" value="Glyco_hydro_32_C"/>
</dbReference>
<keyword evidence="9" id="KW-0963">Cytoplasm</keyword>
<feature type="domain" description="Glycosyl hydrolase family 32 C-terminal" evidence="11">
    <location>
        <begin position="348"/>
        <end position="495"/>
    </location>
</feature>
<dbReference type="NCBIfam" id="TIGR01322">
    <property type="entry name" value="scrB_fam"/>
    <property type="match status" value="1"/>
</dbReference>
<feature type="domain" description="Glycosyl hydrolase family 32 N-terminal" evidence="10">
    <location>
        <begin position="38"/>
        <end position="342"/>
    </location>
</feature>
<dbReference type="InterPro" id="IPR013320">
    <property type="entry name" value="ConA-like_dom_sf"/>
</dbReference>
<keyword evidence="9" id="KW-0119">Carbohydrate metabolism</keyword>
<evidence type="ECO:0000256" key="6">
    <source>
        <dbReference type="ARBA" id="ARBA00023295"/>
    </source>
</evidence>
<dbReference type="GO" id="GO:0005985">
    <property type="term" value="P:sucrose metabolic process"/>
    <property type="evidence" value="ECO:0007669"/>
    <property type="project" value="UniProtKB-UniPathway"/>
</dbReference>
<comment type="pathway">
    <text evidence="1 9">Glycan biosynthesis; sucrose metabolism.</text>
</comment>
<comment type="function">
    <text evidence="9">Enables the bacterium to metabolize sucrose as a sole carbon source.</text>
</comment>
<evidence type="ECO:0000256" key="4">
    <source>
        <dbReference type="ARBA" id="ARBA00019623"/>
    </source>
</evidence>
<accession>A0A366KA46</accession>
<dbReference type="Pfam" id="PF00251">
    <property type="entry name" value="Glyco_hydro_32N"/>
    <property type="match status" value="1"/>
</dbReference>
<evidence type="ECO:0000256" key="1">
    <source>
        <dbReference type="ARBA" id="ARBA00004914"/>
    </source>
</evidence>
<organism evidence="12 13">
    <name type="scientific">Bifidobacterium aemilianum</name>
    <dbReference type="NCBI Taxonomy" id="2493120"/>
    <lineage>
        <taxon>Bacteria</taxon>
        <taxon>Bacillati</taxon>
        <taxon>Actinomycetota</taxon>
        <taxon>Actinomycetes</taxon>
        <taxon>Bifidobacteriales</taxon>
        <taxon>Bifidobacteriaceae</taxon>
        <taxon>Bifidobacterium</taxon>
    </lineage>
</organism>
<evidence type="ECO:0000313" key="12">
    <source>
        <dbReference type="EMBL" id="RBP98584.1"/>
    </source>
</evidence>
<dbReference type="Gene3D" id="2.60.120.560">
    <property type="entry name" value="Exo-inulinase, domain 1"/>
    <property type="match status" value="1"/>
</dbReference>
<dbReference type="PANTHER" id="PTHR43101">
    <property type="entry name" value="BETA-FRUCTOSIDASE"/>
    <property type="match status" value="1"/>
</dbReference>
<evidence type="ECO:0000313" key="13">
    <source>
        <dbReference type="Proteomes" id="UP000252530"/>
    </source>
</evidence>
<sequence length="508" mass="57823">MNTEHMPSYDQTAQLAKAEAGVDQLFSQRNDRWYPSCHIASKGGWINDPNGLCFFKGRYHAYYQLHPYGTQWGPMHWGHVSSEDMVTWRREPIAMAPSFEAEKDGVFSGSAVISDDGKLVIYYTGHRWRNGVDEGTEGNLQEQCMAISEDGIHFEKKGVVVPCPDDRIPHFRDPKVWKQGDTWTMVFGVCTPEHRGEIWMYTSENMVDWTFVGPVYKHPDPDVFMLECPDMFPLGDKWVICYSAMGLKPKGFESRNHNNAGYVIGTWEPGQPFRQETDFHLWDDGHNYYAPQTFQGPDGRRLVFAWMSPFTSPIPMENDGWCGQFTVPREVELADDHLRTQPIREYAQLDQNRKDFGPITLEVNESRTLLADAATADIDLEIDLAHSQAERIGLELHRTANGDHTLVCYDDQLQRVVLDRHCNSYGDRGYRTAPLDRSDGRLKLRIIVDHGSIEVFVNDGLEVLSSYSFPAEGAREIRLIAESGEGQAIINSLSIAGLATIWEHPDRN</sequence>
<dbReference type="Pfam" id="PF08244">
    <property type="entry name" value="Glyco_hydro_32C"/>
    <property type="match status" value="1"/>
</dbReference>
<dbReference type="EMBL" id="PDCG01000001">
    <property type="protein sequence ID" value="RBP98584.1"/>
    <property type="molecule type" value="Genomic_DNA"/>
</dbReference>
<dbReference type="GO" id="GO:0005737">
    <property type="term" value="C:cytoplasm"/>
    <property type="evidence" value="ECO:0007669"/>
    <property type="project" value="UniProtKB-SubCell"/>
</dbReference>
<dbReference type="CDD" id="cd08996">
    <property type="entry name" value="GH32_FFase"/>
    <property type="match status" value="1"/>
</dbReference>
<proteinExistence type="inferred from homology"/>
<dbReference type="GO" id="GO:0004564">
    <property type="term" value="F:beta-fructofuranosidase activity"/>
    <property type="evidence" value="ECO:0007669"/>
    <property type="project" value="UniProtKB-EC"/>
</dbReference>
<comment type="caution">
    <text evidence="12">The sequence shown here is derived from an EMBL/GenBank/DDBJ whole genome shotgun (WGS) entry which is preliminary data.</text>
</comment>
<protein>
    <recommendedName>
        <fullName evidence="4 8">Sucrose-6-phosphate hydrolase</fullName>
        <ecNumber evidence="3 8">3.2.1.26</ecNumber>
    </recommendedName>
    <alternativeName>
        <fullName evidence="7 9">Invertase</fullName>
    </alternativeName>
</protein>
<dbReference type="PANTHER" id="PTHR43101:SF1">
    <property type="entry name" value="BETA-FRUCTOSIDASE"/>
    <property type="match status" value="1"/>
</dbReference>
<reference evidence="12 13" key="1">
    <citation type="submission" date="2017-10" db="EMBL/GenBank/DDBJ databases">
        <title>Bifidobacterium xylocopum sp. nov. and Bifidobacterium aemilianum sp. nov., from the carpenter bee (Xylocopa violacea) digestive tract.</title>
        <authorList>
            <person name="Alberoni D."/>
            <person name="Baffoni L."/>
            <person name="Di Gioia D."/>
            <person name="Gaggia F."/>
            <person name="Biavati B."/>
        </authorList>
    </citation>
    <scope>NUCLEOTIDE SEQUENCE [LARGE SCALE GENOMIC DNA]</scope>
    <source>
        <strain evidence="12 13">XV10</strain>
    </source>
</reference>
<dbReference type="SUPFAM" id="SSF75005">
    <property type="entry name" value="Arabinanase/levansucrase/invertase"/>
    <property type="match status" value="1"/>
</dbReference>
<dbReference type="InterPro" id="IPR006232">
    <property type="entry name" value="Suc6P_hydrolase"/>
</dbReference>
<dbReference type="SUPFAM" id="SSF49899">
    <property type="entry name" value="Concanavalin A-like lectins/glucanases"/>
    <property type="match status" value="1"/>
</dbReference>
<gene>
    <name evidence="12" type="ORF">CRD60_01690</name>
</gene>
<dbReference type="Proteomes" id="UP000252530">
    <property type="component" value="Unassembled WGS sequence"/>
</dbReference>
<dbReference type="UniPathway" id="UPA00238"/>
<comment type="catalytic activity">
    <reaction evidence="8">
        <text>Hydrolysis of terminal non-reducing beta-D-fructofuranoside residues in beta-D-fructofuranosides.</text>
        <dbReference type="EC" id="3.2.1.26"/>
    </reaction>
</comment>
<dbReference type="EC" id="3.2.1.26" evidence="3 8"/>
<evidence type="ECO:0000256" key="9">
    <source>
        <dbReference type="RuleBase" id="RU365015"/>
    </source>
</evidence>
<evidence type="ECO:0000259" key="10">
    <source>
        <dbReference type="Pfam" id="PF00251"/>
    </source>
</evidence>
<keyword evidence="6 8" id="KW-0326">Glycosidase</keyword>
<dbReference type="InterPro" id="IPR051214">
    <property type="entry name" value="GH32_Enzymes"/>
</dbReference>
<keyword evidence="13" id="KW-1185">Reference proteome</keyword>
<evidence type="ECO:0000256" key="2">
    <source>
        <dbReference type="ARBA" id="ARBA00009902"/>
    </source>
</evidence>
<dbReference type="InterPro" id="IPR013148">
    <property type="entry name" value="Glyco_hydro_32_N"/>
</dbReference>
<comment type="subcellular location">
    <subcellularLocation>
        <location evidence="9">Cytoplasm</location>
    </subcellularLocation>
</comment>
<evidence type="ECO:0000259" key="11">
    <source>
        <dbReference type="Pfam" id="PF08244"/>
    </source>
</evidence>
<comment type="similarity">
    <text evidence="2 8">Belongs to the glycosyl hydrolase 32 family.</text>
</comment>
<evidence type="ECO:0000256" key="3">
    <source>
        <dbReference type="ARBA" id="ARBA00012758"/>
    </source>
</evidence>